<proteinExistence type="predicted"/>
<reference evidence="1 2" key="1">
    <citation type="journal article" date="2016" name="Sci. Rep.">
        <title>The Dendrobium catenatum Lindl. genome sequence provides insights into polysaccharide synthase, floral development and adaptive evolution.</title>
        <authorList>
            <person name="Zhang G.Q."/>
            <person name="Xu Q."/>
            <person name="Bian C."/>
            <person name="Tsai W.C."/>
            <person name="Yeh C.M."/>
            <person name="Liu K.W."/>
            <person name="Yoshida K."/>
            <person name="Zhang L.S."/>
            <person name="Chang S.B."/>
            <person name="Chen F."/>
            <person name="Shi Y."/>
            <person name="Su Y.Y."/>
            <person name="Zhang Y.Q."/>
            <person name="Chen L.J."/>
            <person name="Yin Y."/>
            <person name="Lin M."/>
            <person name="Huang H."/>
            <person name="Deng H."/>
            <person name="Wang Z.W."/>
            <person name="Zhu S.L."/>
            <person name="Zhao X."/>
            <person name="Deng C."/>
            <person name="Niu S.C."/>
            <person name="Huang J."/>
            <person name="Wang M."/>
            <person name="Liu G.H."/>
            <person name="Yang H.J."/>
            <person name="Xiao X.J."/>
            <person name="Hsiao Y.Y."/>
            <person name="Wu W.L."/>
            <person name="Chen Y.Y."/>
            <person name="Mitsuda N."/>
            <person name="Ohme-Takagi M."/>
            <person name="Luo Y.B."/>
            <person name="Van de Peer Y."/>
            <person name="Liu Z.J."/>
        </authorList>
    </citation>
    <scope>NUCLEOTIDE SEQUENCE [LARGE SCALE GENOMIC DNA]</scope>
    <source>
        <tissue evidence="1">The whole plant</tissue>
    </source>
</reference>
<sequence length="65" mass="7321">MPENSDSKRDGILGLNCCQKYLTVFHAAFLPEISSGICSPTLIALARQCRIENFRWKFCKKLVAS</sequence>
<protein>
    <submittedName>
        <fullName evidence="1">Uncharacterized protein</fullName>
    </submittedName>
</protein>
<gene>
    <name evidence="1" type="ORF">MA16_Dca025323</name>
</gene>
<organism evidence="1 2">
    <name type="scientific">Dendrobium catenatum</name>
    <dbReference type="NCBI Taxonomy" id="906689"/>
    <lineage>
        <taxon>Eukaryota</taxon>
        <taxon>Viridiplantae</taxon>
        <taxon>Streptophyta</taxon>
        <taxon>Embryophyta</taxon>
        <taxon>Tracheophyta</taxon>
        <taxon>Spermatophyta</taxon>
        <taxon>Magnoliopsida</taxon>
        <taxon>Liliopsida</taxon>
        <taxon>Asparagales</taxon>
        <taxon>Orchidaceae</taxon>
        <taxon>Epidendroideae</taxon>
        <taxon>Malaxideae</taxon>
        <taxon>Dendrobiinae</taxon>
        <taxon>Dendrobium</taxon>
    </lineage>
</organism>
<dbReference type="AlphaFoldDB" id="A0A2I0VGP9"/>
<dbReference type="EMBL" id="KZ503623">
    <property type="protein sequence ID" value="PKU62589.1"/>
    <property type="molecule type" value="Genomic_DNA"/>
</dbReference>
<accession>A0A2I0VGP9</accession>
<reference evidence="1 2" key="2">
    <citation type="journal article" date="2017" name="Nature">
        <title>The Apostasia genome and the evolution of orchids.</title>
        <authorList>
            <person name="Zhang G.Q."/>
            <person name="Liu K.W."/>
            <person name="Li Z."/>
            <person name="Lohaus R."/>
            <person name="Hsiao Y.Y."/>
            <person name="Niu S.C."/>
            <person name="Wang J.Y."/>
            <person name="Lin Y.C."/>
            <person name="Xu Q."/>
            <person name="Chen L.J."/>
            <person name="Yoshida K."/>
            <person name="Fujiwara S."/>
            <person name="Wang Z.W."/>
            <person name="Zhang Y.Q."/>
            <person name="Mitsuda N."/>
            <person name="Wang M."/>
            <person name="Liu G.H."/>
            <person name="Pecoraro L."/>
            <person name="Huang H.X."/>
            <person name="Xiao X.J."/>
            <person name="Lin M."/>
            <person name="Wu X.Y."/>
            <person name="Wu W.L."/>
            <person name="Chen Y.Y."/>
            <person name="Chang S.B."/>
            <person name="Sakamoto S."/>
            <person name="Ohme-Takagi M."/>
            <person name="Yagi M."/>
            <person name="Zeng S.J."/>
            <person name="Shen C.Y."/>
            <person name="Yeh C.M."/>
            <person name="Luo Y.B."/>
            <person name="Tsai W.C."/>
            <person name="Van de Peer Y."/>
            <person name="Liu Z.J."/>
        </authorList>
    </citation>
    <scope>NUCLEOTIDE SEQUENCE [LARGE SCALE GENOMIC DNA]</scope>
    <source>
        <tissue evidence="1">The whole plant</tissue>
    </source>
</reference>
<evidence type="ECO:0000313" key="1">
    <source>
        <dbReference type="EMBL" id="PKU62589.1"/>
    </source>
</evidence>
<dbReference type="Proteomes" id="UP000233837">
    <property type="component" value="Unassembled WGS sequence"/>
</dbReference>
<keyword evidence="2" id="KW-1185">Reference proteome</keyword>
<evidence type="ECO:0000313" key="2">
    <source>
        <dbReference type="Proteomes" id="UP000233837"/>
    </source>
</evidence>
<name>A0A2I0VGP9_9ASPA</name>